<dbReference type="AlphaFoldDB" id="A0A8E5MJ68"/>
<dbReference type="Proteomes" id="UP000027002">
    <property type="component" value="Chromosome 4"/>
</dbReference>
<dbReference type="EMBL" id="CP072756">
    <property type="protein sequence ID" value="QUC21767.1"/>
    <property type="molecule type" value="Genomic_DNA"/>
</dbReference>
<name>A0A8E5MJ68_USTVR</name>
<keyword evidence="2" id="KW-1185">Reference proteome</keyword>
<organism evidence="1 2">
    <name type="scientific">Ustilaginoidea virens</name>
    <name type="common">Rice false smut fungus</name>
    <name type="synonym">Villosiclava virens</name>
    <dbReference type="NCBI Taxonomy" id="1159556"/>
    <lineage>
        <taxon>Eukaryota</taxon>
        <taxon>Fungi</taxon>
        <taxon>Dikarya</taxon>
        <taxon>Ascomycota</taxon>
        <taxon>Pezizomycotina</taxon>
        <taxon>Sordariomycetes</taxon>
        <taxon>Hypocreomycetidae</taxon>
        <taxon>Hypocreales</taxon>
        <taxon>Clavicipitaceae</taxon>
        <taxon>Ustilaginoidea</taxon>
    </lineage>
</organism>
<evidence type="ECO:0000313" key="1">
    <source>
        <dbReference type="EMBL" id="QUC21767.1"/>
    </source>
</evidence>
<dbReference type="KEGG" id="uvi:66066787"/>
<sequence>MPLQSPRFAPRPAKLAFVTSLNTAAAQPVSKPNPPLPLVSDAPWSWNIGTGLT</sequence>
<accession>A0A8E5MJ68</accession>
<dbReference type="GeneID" id="66066787"/>
<protein>
    <submittedName>
        <fullName evidence="1">Uncharacterized protein</fullName>
    </submittedName>
</protein>
<proteinExistence type="predicted"/>
<reference evidence="1" key="1">
    <citation type="submission" date="2020-03" db="EMBL/GenBank/DDBJ databases">
        <title>A mixture of massive structural variations and highly conserved coding sequences in Ustilaginoidea virens genome.</title>
        <authorList>
            <person name="Zhang K."/>
            <person name="Zhao Z."/>
            <person name="Zhang Z."/>
            <person name="Li Y."/>
            <person name="Hsiang T."/>
            <person name="Sun W."/>
        </authorList>
    </citation>
    <scope>NUCLEOTIDE SEQUENCE</scope>
    <source>
        <strain evidence="1">UV-8b</strain>
    </source>
</reference>
<dbReference type="RefSeq" id="XP_042999440.1">
    <property type="nucleotide sequence ID" value="XM_043143507.1"/>
</dbReference>
<gene>
    <name evidence="1" type="ORF">UV8b_06010</name>
</gene>
<evidence type="ECO:0000313" key="2">
    <source>
        <dbReference type="Proteomes" id="UP000027002"/>
    </source>
</evidence>